<evidence type="ECO:0000313" key="2">
    <source>
        <dbReference type="Proteomes" id="UP000008063"/>
    </source>
</evidence>
<protein>
    <submittedName>
        <fullName evidence="1">Glycosyltransferase family 8 protein</fullName>
    </submittedName>
</protein>
<dbReference type="HOGENOM" id="CLU_049943_0_0_1"/>
<keyword evidence="2" id="KW-1185">Reference proteome</keyword>
<dbReference type="eggNOG" id="KOG1950">
    <property type="taxonomic scope" value="Eukaryota"/>
</dbReference>
<dbReference type="OMA" id="WRRTDQT"/>
<dbReference type="Proteomes" id="UP000008063">
    <property type="component" value="Unassembled WGS sequence"/>
</dbReference>
<dbReference type="EMBL" id="GL945510">
    <property type="protein sequence ID" value="EGN92225.1"/>
    <property type="molecule type" value="Genomic_DNA"/>
</dbReference>
<dbReference type="InParanoid" id="F8QHI5"/>
<dbReference type="OrthoDB" id="2014201at2759"/>
<name>F8QHI5_SERL3</name>
<dbReference type="Pfam" id="PF01501">
    <property type="entry name" value="Glyco_transf_8"/>
    <property type="match status" value="1"/>
</dbReference>
<gene>
    <name evidence="1" type="ORF">SERLA73DRAFT_147514</name>
</gene>
<accession>F8QHI5</accession>
<dbReference type="AlphaFoldDB" id="F8QHI5"/>
<dbReference type="FunCoup" id="F8QHI5">
    <property type="interactions" value="657"/>
</dbReference>
<proteinExistence type="predicted"/>
<dbReference type="CDD" id="cd02537">
    <property type="entry name" value="GT8_Glycogenin"/>
    <property type="match status" value="1"/>
</dbReference>
<dbReference type="InterPro" id="IPR050587">
    <property type="entry name" value="GNT1/Glycosyltrans_8"/>
</dbReference>
<keyword evidence="1" id="KW-0808">Transferase</keyword>
<dbReference type="Gene3D" id="3.90.550.10">
    <property type="entry name" value="Spore Coat Polysaccharide Biosynthesis Protein SpsA, Chain A"/>
    <property type="match status" value="1"/>
</dbReference>
<sequence length="328" mass="37526">MERKAAYVTLLTKSSYLPGVLVLEFTLRAVGSRYPLVVMVTPQLPAEARAVLARKNITTTEVASLGPPEGVHTLSLSDVRFSDTWTKLRCFGLTEYHVCIREAHVLRLSDAKALQRVILLDADMLVLRRMDELMDLELEKDWIAATHVCACNPRRYPHYPADWIPANCAYTHLEHPIGLTSPSAITDSSPRPYSQLNSGLVVLNPSLHLFESIQRHLCTSPLVATWSFPDQDLLSDLFRGKWKPLPWCYNALKTLMLIHTPLWRDDEIRCLHYILPDKPWQKRVGVTDSGEYDKTHQWWWDNFELVEKEVRAMDEKGLEIILSNVASL</sequence>
<dbReference type="InterPro" id="IPR002495">
    <property type="entry name" value="Glyco_trans_8"/>
</dbReference>
<dbReference type="PANTHER" id="PTHR11183">
    <property type="entry name" value="GLYCOGENIN SUBFAMILY MEMBER"/>
    <property type="match status" value="1"/>
</dbReference>
<organism evidence="2">
    <name type="scientific">Serpula lacrymans var. lacrymans (strain S7.3)</name>
    <name type="common">Dry rot fungus</name>
    <dbReference type="NCBI Taxonomy" id="936435"/>
    <lineage>
        <taxon>Eukaryota</taxon>
        <taxon>Fungi</taxon>
        <taxon>Dikarya</taxon>
        <taxon>Basidiomycota</taxon>
        <taxon>Agaricomycotina</taxon>
        <taxon>Agaricomycetes</taxon>
        <taxon>Agaricomycetidae</taxon>
        <taxon>Boletales</taxon>
        <taxon>Coniophorineae</taxon>
        <taxon>Serpulaceae</taxon>
        <taxon>Serpula</taxon>
    </lineage>
</organism>
<dbReference type="STRING" id="936435.F8QHI5"/>
<dbReference type="GO" id="GO:0016757">
    <property type="term" value="F:glycosyltransferase activity"/>
    <property type="evidence" value="ECO:0007669"/>
    <property type="project" value="InterPro"/>
</dbReference>
<dbReference type="SUPFAM" id="SSF53448">
    <property type="entry name" value="Nucleotide-diphospho-sugar transferases"/>
    <property type="match status" value="1"/>
</dbReference>
<evidence type="ECO:0000313" key="1">
    <source>
        <dbReference type="EMBL" id="EGN92225.1"/>
    </source>
</evidence>
<reference evidence="2" key="1">
    <citation type="journal article" date="2011" name="Science">
        <title>The plant cell wall-decomposing machinery underlies the functional diversity of forest fungi.</title>
        <authorList>
            <person name="Eastwood D.C."/>
            <person name="Floudas D."/>
            <person name="Binder M."/>
            <person name="Majcherczyk A."/>
            <person name="Schneider P."/>
            <person name="Aerts A."/>
            <person name="Asiegbu F.O."/>
            <person name="Baker S.E."/>
            <person name="Barry K."/>
            <person name="Bendiksby M."/>
            <person name="Blumentritt M."/>
            <person name="Coutinho P.M."/>
            <person name="Cullen D."/>
            <person name="de Vries R.P."/>
            <person name="Gathman A."/>
            <person name="Goodell B."/>
            <person name="Henrissat B."/>
            <person name="Ihrmark K."/>
            <person name="Kauserud H."/>
            <person name="Kohler A."/>
            <person name="LaButti K."/>
            <person name="Lapidus A."/>
            <person name="Lavin J.L."/>
            <person name="Lee Y.-H."/>
            <person name="Lindquist E."/>
            <person name="Lilly W."/>
            <person name="Lucas S."/>
            <person name="Morin E."/>
            <person name="Murat C."/>
            <person name="Oguiza J.A."/>
            <person name="Park J."/>
            <person name="Pisabarro A.G."/>
            <person name="Riley R."/>
            <person name="Rosling A."/>
            <person name="Salamov A."/>
            <person name="Schmidt O."/>
            <person name="Schmutz J."/>
            <person name="Skrede I."/>
            <person name="Stenlid J."/>
            <person name="Wiebenga A."/>
            <person name="Xie X."/>
            <person name="Kuees U."/>
            <person name="Hibbett D.S."/>
            <person name="Hoffmeister D."/>
            <person name="Hoegberg N."/>
            <person name="Martin F."/>
            <person name="Grigoriev I.V."/>
            <person name="Watkinson S.C."/>
        </authorList>
    </citation>
    <scope>NUCLEOTIDE SEQUENCE [LARGE SCALE GENOMIC DNA]</scope>
    <source>
        <strain evidence="2">strain S7.3</strain>
    </source>
</reference>
<dbReference type="InterPro" id="IPR029044">
    <property type="entry name" value="Nucleotide-diphossugar_trans"/>
</dbReference>